<dbReference type="AlphaFoldDB" id="A0A0A2WU33"/>
<dbReference type="InterPro" id="IPR011765">
    <property type="entry name" value="Pept_M16_N"/>
</dbReference>
<dbReference type="Proteomes" id="UP000030364">
    <property type="component" value="Unassembled WGS sequence"/>
</dbReference>
<feature type="domain" description="Peptidase M16 N-terminal" evidence="2">
    <location>
        <begin position="32"/>
        <end position="145"/>
    </location>
</feature>
<feature type="domain" description="Peptidase M16 C-terminal" evidence="3">
    <location>
        <begin position="177"/>
        <end position="332"/>
    </location>
</feature>
<organism evidence="4 5">
    <name type="scientific">Thermus filiformis</name>
    <dbReference type="NCBI Taxonomy" id="276"/>
    <lineage>
        <taxon>Bacteria</taxon>
        <taxon>Thermotogati</taxon>
        <taxon>Deinococcota</taxon>
        <taxon>Deinococci</taxon>
        <taxon>Thermales</taxon>
        <taxon>Thermaceae</taxon>
        <taxon>Thermus</taxon>
    </lineage>
</organism>
<dbReference type="InterPro" id="IPR007863">
    <property type="entry name" value="Peptidase_M16_C"/>
</dbReference>
<dbReference type="GO" id="GO:0046872">
    <property type="term" value="F:metal ion binding"/>
    <property type="evidence" value="ECO:0007669"/>
    <property type="project" value="InterPro"/>
</dbReference>
<dbReference type="PATRIC" id="fig|276.5.peg.1370"/>
<keyword evidence="1" id="KW-0175">Coiled coil</keyword>
<gene>
    <name evidence="4" type="ORF">THFILI_09545</name>
</gene>
<dbReference type="STRING" id="276.THFILI_09545"/>
<dbReference type="Pfam" id="PF05193">
    <property type="entry name" value="Peptidase_M16_C"/>
    <property type="match status" value="1"/>
</dbReference>
<dbReference type="OrthoDB" id="9811314at2"/>
<evidence type="ECO:0000313" key="4">
    <source>
        <dbReference type="EMBL" id="KGQ21820.1"/>
    </source>
</evidence>
<evidence type="ECO:0000259" key="3">
    <source>
        <dbReference type="Pfam" id="PF05193"/>
    </source>
</evidence>
<protein>
    <submittedName>
        <fullName evidence="4">Peptidase M16</fullName>
    </submittedName>
</protein>
<dbReference type="SUPFAM" id="SSF63411">
    <property type="entry name" value="LuxS/MPP-like metallohydrolase"/>
    <property type="match status" value="2"/>
</dbReference>
<accession>A0A0A2WU33</accession>
<comment type="caution">
    <text evidence="4">The sequence shown here is derived from an EMBL/GenBank/DDBJ whole genome shotgun (WGS) entry which is preliminary data.</text>
</comment>
<name>A0A0A2WU33_THEFI</name>
<evidence type="ECO:0000313" key="5">
    <source>
        <dbReference type="Proteomes" id="UP000030364"/>
    </source>
</evidence>
<dbReference type="InterPro" id="IPR011249">
    <property type="entry name" value="Metalloenz_LuxS/M16"/>
</dbReference>
<sequence length="404" mass="44319">MGLRTAVLENGLTLALEERDYPGVAFQLLVPGAGAVQDGPLQGAATLLEAWLWKGAGELDARAFAQALDRLGVRRQSGVGLEYAAFSAAFLPEALEEVFRLYADLLLRPWLPEEAFEAVRSVALQELASLEDQPARKLFSLLRRRVFLSPHGQEPLGREEDLRRATPEAVRRERFRYTPQGAVLAVAGGVDWERLARAVEPFLAWRGEALPYPEPRLSQPQTLVLSRPTAQVQIGLAYPDVGPEDEDFYAARLALEVLSGGMASRLFTEVREKRGLVYAVSAFPAGVKGQGLLMAYAGTTKERYRTTLEVLKGEIARLREGVSEEELDRAKVALRTALVMGDESVRSRAGSMARDLYVLGRVRPLAEVEEAIAGTGLEAVNAFLARHPYENPWVGLLGEVENGS</sequence>
<feature type="coiled-coil region" evidence="1">
    <location>
        <begin position="301"/>
        <end position="328"/>
    </location>
</feature>
<dbReference type="EMBL" id="JPSL02000040">
    <property type="protein sequence ID" value="KGQ21820.1"/>
    <property type="molecule type" value="Genomic_DNA"/>
</dbReference>
<dbReference type="Gene3D" id="3.30.830.10">
    <property type="entry name" value="Metalloenzyme, LuxS/M16 peptidase-like"/>
    <property type="match status" value="2"/>
</dbReference>
<dbReference type="Pfam" id="PF00675">
    <property type="entry name" value="Peptidase_M16"/>
    <property type="match status" value="1"/>
</dbReference>
<evidence type="ECO:0000256" key="1">
    <source>
        <dbReference type="SAM" id="Coils"/>
    </source>
</evidence>
<reference evidence="4 5" key="1">
    <citation type="journal article" date="2015" name="Genome Announc.">
        <title>Draft Genome Sequence of the Thermophile Thermus filiformis ATCC 43280, Producer of Carotenoid-(Di)glucoside-Branched Fatty Acid (Di)esters and Source of Hyperthermostable Enzymes of Biotechnological Interest.</title>
        <authorList>
            <person name="Mandelli F."/>
            <person name="Oliveira Ramires B."/>
            <person name="Couger M.B."/>
            <person name="Paixao D.A."/>
            <person name="Camilo C.M."/>
            <person name="Polikarpov I."/>
            <person name="Prade R."/>
            <person name="Riano-Pachon D.M."/>
            <person name="Squina F.M."/>
        </authorList>
    </citation>
    <scope>NUCLEOTIDE SEQUENCE [LARGE SCALE GENOMIC DNA]</scope>
    <source>
        <strain evidence="4 5">ATCC 43280</strain>
    </source>
</reference>
<keyword evidence="5" id="KW-1185">Reference proteome</keyword>
<dbReference type="PANTHER" id="PTHR11851">
    <property type="entry name" value="METALLOPROTEASE"/>
    <property type="match status" value="1"/>
</dbReference>
<evidence type="ECO:0000259" key="2">
    <source>
        <dbReference type="Pfam" id="PF00675"/>
    </source>
</evidence>
<dbReference type="PANTHER" id="PTHR11851:SF219">
    <property type="entry name" value="HYPOTHETICAL ZINC PROTEASE"/>
    <property type="match status" value="1"/>
</dbReference>
<proteinExistence type="predicted"/>
<dbReference type="RefSeq" id="WP_038064531.1">
    <property type="nucleotide sequence ID" value="NZ_JPSL02000040.1"/>
</dbReference>
<dbReference type="InterPro" id="IPR050361">
    <property type="entry name" value="MPP/UQCRC_Complex"/>
</dbReference>